<dbReference type="AlphaFoldDB" id="A0A1V4H9V6"/>
<evidence type="ECO:0000313" key="2">
    <source>
        <dbReference type="Proteomes" id="UP000190626"/>
    </source>
</evidence>
<protein>
    <submittedName>
        <fullName evidence="1">Uncharacterized protein</fullName>
    </submittedName>
</protein>
<accession>A0A1V4H9V6</accession>
<proteinExistence type="predicted"/>
<organism evidence="1 2">
    <name type="scientific">Paenibacillus ferrarius</name>
    <dbReference type="NCBI Taxonomy" id="1469647"/>
    <lineage>
        <taxon>Bacteria</taxon>
        <taxon>Bacillati</taxon>
        <taxon>Bacillota</taxon>
        <taxon>Bacilli</taxon>
        <taxon>Bacillales</taxon>
        <taxon>Paenibacillaceae</taxon>
        <taxon>Paenibacillus</taxon>
    </lineage>
</organism>
<sequence length="140" mass="15533">MNGTEIAVMFVVVAGCTKQDDEPPTGENIARHTELPKTTAVKIFGKPFAFNFESGIQTDDVAKEMPEGKLALDYKYDSLGWNIRKSRREDKNYSVRTGIGKCNNYQSYTNGAIGPLCQVPFVVKCSIWAMQSACLLYGHV</sequence>
<comment type="caution">
    <text evidence="1">The sequence shown here is derived from an EMBL/GenBank/DDBJ whole genome shotgun (WGS) entry which is preliminary data.</text>
</comment>
<name>A0A1V4H9V6_9BACL</name>
<dbReference type="RefSeq" id="WP_079418865.1">
    <property type="nucleotide sequence ID" value="NZ_MBTG01000045.1"/>
</dbReference>
<reference evidence="2" key="1">
    <citation type="submission" date="2016-07" db="EMBL/GenBank/DDBJ databases">
        <authorList>
            <person name="Florea S."/>
            <person name="Webb J.S."/>
            <person name="Jaromczyk J."/>
            <person name="Schardl C.L."/>
        </authorList>
    </citation>
    <scope>NUCLEOTIDE SEQUENCE [LARGE SCALE GENOMIC DNA]</scope>
    <source>
        <strain evidence="2">CY1</strain>
    </source>
</reference>
<gene>
    <name evidence="1" type="ORF">BC351_08325</name>
</gene>
<dbReference type="EMBL" id="MBTG01000045">
    <property type="protein sequence ID" value="OPH48464.1"/>
    <property type="molecule type" value="Genomic_DNA"/>
</dbReference>
<keyword evidence="2" id="KW-1185">Reference proteome</keyword>
<dbReference type="Proteomes" id="UP000190626">
    <property type="component" value="Unassembled WGS sequence"/>
</dbReference>
<evidence type="ECO:0000313" key="1">
    <source>
        <dbReference type="EMBL" id="OPH48464.1"/>
    </source>
</evidence>